<dbReference type="AlphaFoldDB" id="A0A8J6XVY9"/>
<organism evidence="1 2">
    <name type="scientific">Candidatus Polarisedimenticola svalbardensis</name>
    <dbReference type="NCBI Taxonomy" id="2886004"/>
    <lineage>
        <taxon>Bacteria</taxon>
        <taxon>Pseudomonadati</taxon>
        <taxon>Acidobacteriota</taxon>
        <taxon>Candidatus Polarisedimenticolia</taxon>
        <taxon>Candidatus Polarisedimenticolales</taxon>
        <taxon>Candidatus Polarisedimenticolaceae</taxon>
        <taxon>Candidatus Polarisedimenticola</taxon>
    </lineage>
</organism>
<comment type="caution">
    <text evidence="1">The sequence shown here is derived from an EMBL/GenBank/DDBJ whole genome shotgun (WGS) entry which is preliminary data.</text>
</comment>
<evidence type="ECO:0000313" key="1">
    <source>
        <dbReference type="EMBL" id="MBD3868823.1"/>
    </source>
</evidence>
<reference evidence="1 2" key="1">
    <citation type="submission" date="2020-08" db="EMBL/GenBank/DDBJ databases">
        <title>Acidobacteriota in marine sediments use diverse sulfur dissimilation pathways.</title>
        <authorList>
            <person name="Wasmund K."/>
        </authorList>
    </citation>
    <scope>NUCLEOTIDE SEQUENCE [LARGE SCALE GENOMIC DNA]</scope>
    <source>
        <strain evidence="1">MAG AM4</strain>
    </source>
</reference>
<evidence type="ECO:0000313" key="2">
    <source>
        <dbReference type="Proteomes" id="UP000648239"/>
    </source>
</evidence>
<gene>
    <name evidence="1" type="ORF">IFK94_11915</name>
</gene>
<accession>A0A8J6XVY9</accession>
<proteinExistence type="predicted"/>
<name>A0A8J6XVY9_9BACT</name>
<protein>
    <submittedName>
        <fullName evidence="1">Uncharacterized protein</fullName>
    </submittedName>
</protein>
<sequence length="187" mass="20210">MARDPVPLRHVLLLTSSAVSPRELQAWDRHTELNVACDSRYAERLEQVFLRTPGVAIRSHSRQPGRSCCAFRLSLDARLHPAGALGPVLEDPAIILVEKVWGDPPRFDATPATFPVPLRVAAAILGGAVVNRGQGGALMKRYGGDTTLLYLDIAGALKGVRCHQVQVGHFHETVAVIESLIGQKDGV</sequence>
<dbReference type="EMBL" id="JACXWD010000045">
    <property type="protein sequence ID" value="MBD3868823.1"/>
    <property type="molecule type" value="Genomic_DNA"/>
</dbReference>
<dbReference type="Proteomes" id="UP000648239">
    <property type="component" value="Unassembled WGS sequence"/>
</dbReference>